<organism evidence="2 3">
    <name type="scientific">Setaria viridis</name>
    <name type="common">Green bristlegrass</name>
    <name type="synonym">Setaria italica subsp. viridis</name>
    <dbReference type="NCBI Taxonomy" id="4556"/>
    <lineage>
        <taxon>Eukaryota</taxon>
        <taxon>Viridiplantae</taxon>
        <taxon>Streptophyta</taxon>
        <taxon>Embryophyta</taxon>
        <taxon>Tracheophyta</taxon>
        <taxon>Spermatophyta</taxon>
        <taxon>Magnoliopsida</taxon>
        <taxon>Liliopsida</taxon>
        <taxon>Poales</taxon>
        <taxon>Poaceae</taxon>
        <taxon>PACMAD clade</taxon>
        <taxon>Panicoideae</taxon>
        <taxon>Panicodae</taxon>
        <taxon>Paniceae</taxon>
        <taxon>Cenchrinae</taxon>
        <taxon>Setaria</taxon>
    </lineage>
</organism>
<dbReference type="EMBL" id="CM016552">
    <property type="protein sequence ID" value="TKW39408.1"/>
    <property type="molecule type" value="Genomic_DNA"/>
</dbReference>
<dbReference type="Proteomes" id="UP000298652">
    <property type="component" value="Chromosome 1"/>
</dbReference>
<evidence type="ECO:0000313" key="2">
    <source>
        <dbReference type="EMBL" id="TKW39408.1"/>
    </source>
</evidence>
<dbReference type="Gramene" id="TKW39408">
    <property type="protein sequence ID" value="TKW39408"/>
    <property type="gene ID" value="SEVIR_1G177000v2"/>
</dbReference>
<dbReference type="AlphaFoldDB" id="A0A4U6W9Q9"/>
<feature type="region of interest" description="Disordered" evidence="1">
    <location>
        <begin position="58"/>
        <end position="91"/>
    </location>
</feature>
<name>A0A4U6W9Q9_SETVI</name>
<evidence type="ECO:0000313" key="3">
    <source>
        <dbReference type="Proteomes" id="UP000298652"/>
    </source>
</evidence>
<sequence>MGDVNEPCRQRELLPPAGMAVLRHSAGPLARSIVLEGGSAVSYSAGQGVAWRDVRVENASSSDGPASLKRAAVEGGARARRRRRAGTKKLQPAVAVGRRGGVLAAAECGRRFSSVEGRRAARWPAS</sequence>
<feature type="compositionally biased region" description="Basic residues" evidence="1">
    <location>
        <begin position="78"/>
        <end position="87"/>
    </location>
</feature>
<gene>
    <name evidence="2" type="ORF">SEVIR_1G177000v2</name>
</gene>
<reference evidence="2" key="1">
    <citation type="submission" date="2019-03" db="EMBL/GenBank/DDBJ databases">
        <title>WGS assembly of Setaria viridis.</title>
        <authorList>
            <person name="Huang P."/>
            <person name="Jenkins J."/>
            <person name="Grimwood J."/>
            <person name="Barry K."/>
            <person name="Healey A."/>
            <person name="Mamidi S."/>
            <person name="Sreedasyam A."/>
            <person name="Shu S."/>
            <person name="Feldman M."/>
            <person name="Wu J."/>
            <person name="Yu Y."/>
            <person name="Chen C."/>
            <person name="Johnson J."/>
            <person name="Rokhsar D."/>
            <person name="Baxter I."/>
            <person name="Schmutz J."/>
            <person name="Brutnell T."/>
            <person name="Kellogg E."/>
        </authorList>
    </citation>
    <scope>NUCLEOTIDE SEQUENCE [LARGE SCALE GENOMIC DNA]</scope>
</reference>
<proteinExistence type="predicted"/>
<protein>
    <submittedName>
        <fullName evidence="2">Uncharacterized protein</fullName>
    </submittedName>
</protein>
<accession>A0A4U6W9Q9</accession>
<keyword evidence="3" id="KW-1185">Reference proteome</keyword>
<evidence type="ECO:0000256" key="1">
    <source>
        <dbReference type="SAM" id="MobiDB-lite"/>
    </source>
</evidence>